<evidence type="ECO:0000313" key="1">
    <source>
        <dbReference type="EnsemblProtists" id="EOD15842"/>
    </source>
</evidence>
<dbReference type="RefSeq" id="XP_005768271.1">
    <property type="nucleotide sequence ID" value="XM_005768214.1"/>
</dbReference>
<dbReference type="PaxDb" id="2903-EOD06228"/>
<sequence>MYQASDGKPHVLSGSLICSLLSRPPSPANEPLSLLSLTDDCFASVLENVSAPELLVLGAVCRHSIGTPAAATAADDDLTTAARHLRAALDDGAHWEGAFRRRFEPVARLLFRGEMPLPPVRQLPARGRGGACWRLHYRSFRRSWMEPGGHGRLLLCIHGRVYDATEYMLEHPGVRLLRARRPV</sequence>
<dbReference type="AlphaFoldDB" id="A0A0D3IX57"/>
<dbReference type="GeneID" id="17252378"/>
<proteinExistence type="predicted"/>
<accession>A0A0D3IX57</accession>
<dbReference type="SUPFAM" id="SSF55856">
    <property type="entry name" value="Cytochrome b5-like heme/steroid binding domain"/>
    <property type="match status" value="1"/>
</dbReference>
<dbReference type="HOGENOM" id="CLU_1477723_0_0_1"/>
<dbReference type="EnsemblProtists" id="EOD06228">
    <property type="protein sequence ID" value="EOD06228"/>
    <property type="gene ID" value="EMIHUDRAFT_447334"/>
</dbReference>
<organism evidence="1 2">
    <name type="scientific">Emiliania huxleyi (strain CCMP1516)</name>
    <dbReference type="NCBI Taxonomy" id="280463"/>
    <lineage>
        <taxon>Eukaryota</taxon>
        <taxon>Haptista</taxon>
        <taxon>Haptophyta</taxon>
        <taxon>Prymnesiophyceae</taxon>
        <taxon>Isochrysidales</taxon>
        <taxon>Noelaerhabdaceae</taxon>
        <taxon>Emiliania</taxon>
    </lineage>
</organism>
<reference evidence="1" key="2">
    <citation type="submission" date="2024-10" db="UniProtKB">
        <authorList>
            <consortium name="EnsemblProtists"/>
        </authorList>
    </citation>
    <scope>IDENTIFICATION</scope>
</reference>
<evidence type="ECO:0008006" key="3">
    <source>
        <dbReference type="Google" id="ProtNLM"/>
    </source>
</evidence>
<dbReference type="GeneID" id="17261992"/>
<reference evidence="2" key="1">
    <citation type="journal article" date="2013" name="Nature">
        <title>Pan genome of the phytoplankton Emiliania underpins its global distribution.</title>
        <authorList>
            <person name="Read B.A."/>
            <person name="Kegel J."/>
            <person name="Klute M.J."/>
            <person name="Kuo A."/>
            <person name="Lefebvre S.C."/>
            <person name="Maumus F."/>
            <person name="Mayer C."/>
            <person name="Miller J."/>
            <person name="Monier A."/>
            <person name="Salamov A."/>
            <person name="Young J."/>
            <person name="Aguilar M."/>
            <person name="Claverie J.M."/>
            <person name="Frickenhaus S."/>
            <person name="Gonzalez K."/>
            <person name="Herman E.K."/>
            <person name="Lin Y.C."/>
            <person name="Napier J."/>
            <person name="Ogata H."/>
            <person name="Sarno A.F."/>
            <person name="Shmutz J."/>
            <person name="Schroeder D."/>
            <person name="de Vargas C."/>
            <person name="Verret F."/>
            <person name="von Dassow P."/>
            <person name="Valentin K."/>
            <person name="Van de Peer Y."/>
            <person name="Wheeler G."/>
            <person name="Dacks J.B."/>
            <person name="Delwiche C.F."/>
            <person name="Dyhrman S.T."/>
            <person name="Glockner G."/>
            <person name="John U."/>
            <person name="Richards T."/>
            <person name="Worden A.Z."/>
            <person name="Zhang X."/>
            <person name="Grigoriev I.V."/>
            <person name="Allen A.E."/>
            <person name="Bidle K."/>
            <person name="Borodovsky M."/>
            <person name="Bowler C."/>
            <person name="Brownlee C."/>
            <person name="Cock J.M."/>
            <person name="Elias M."/>
            <person name="Gladyshev V.N."/>
            <person name="Groth M."/>
            <person name="Guda C."/>
            <person name="Hadaegh A."/>
            <person name="Iglesias-Rodriguez M.D."/>
            <person name="Jenkins J."/>
            <person name="Jones B.M."/>
            <person name="Lawson T."/>
            <person name="Leese F."/>
            <person name="Lindquist E."/>
            <person name="Lobanov A."/>
            <person name="Lomsadze A."/>
            <person name="Malik S.B."/>
            <person name="Marsh M.E."/>
            <person name="Mackinder L."/>
            <person name="Mock T."/>
            <person name="Mueller-Roeber B."/>
            <person name="Pagarete A."/>
            <person name="Parker M."/>
            <person name="Probert I."/>
            <person name="Quesneville H."/>
            <person name="Raines C."/>
            <person name="Rensing S.A."/>
            <person name="Riano-Pachon D.M."/>
            <person name="Richier S."/>
            <person name="Rokitta S."/>
            <person name="Shiraiwa Y."/>
            <person name="Soanes D.M."/>
            <person name="van der Giezen M."/>
            <person name="Wahlund T.M."/>
            <person name="Williams B."/>
            <person name="Wilson W."/>
            <person name="Wolfe G."/>
            <person name="Wurch L.L."/>
        </authorList>
    </citation>
    <scope>NUCLEOTIDE SEQUENCE</scope>
</reference>
<dbReference type="Proteomes" id="UP000013827">
    <property type="component" value="Unassembled WGS sequence"/>
</dbReference>
<dbReference type="KEGG" id="ehx:EMIHUDRAFT_370537"/>
<name>A0A0D3IX57_EMIH1</name>
<keyword evidence="2" id="KW-1185">Reference proteome</keyword>
<dbReference type="KEGG" id="ehx:EMIHUDRAFT_447334"/>
<dbReference type="InterPro" id="IPR036400">
    <property type="entry name" value="Cyt_B5-like_heme/steroid_sf"/>
</dbReference>
<dbReference type="RefSeq" id="XP_005758657.1">
    <property type="nucleotide sequence ID" value="XM_005758600.1"/>
</dbReference>
<protein>
    <recommendedName>
        <fullName evidence="3">Cytochrome b5 heme-binding domain-containing protein</fullName>
    </recommendedName>
</protein>
<dbReference type="EnsemblProtists" id="EOD15842">
    <property type="protein sequence ID" value="EOD15842"/>
    <property type="gene ID" value="EMIHUDRAFT_370537"/>
</dbReference>
<evidence type="ECO:0000313" key="2">
    <source>
        <dbReference type="Proteomes" id="UP000013827"/>
    </source>
</evidence>